<reference evidence="1 2" key="1">
    <citation type="journal article" date="2018" name="Front. Plant Sci.">
        <title>Red Clover (Trifolium pratense) and Zigzag Clover (T. medium) - A Picture of Genomic Similarities and Differences.</title>
        <authorList>
            <person name="Dluhosova J."/>
            <person name="Istvanek J."/>
            <person name="Nedelnik J."/>
            <person name="Repkova J."/>
        </authorList>
    </citation>
    <scope>NUCLEOTIDE SEQUENCE [LARGE SCALE GENOMIC DNA]</scope>
    <source>
        <strain evidence="2">cv. 10/8</strain>
        <tissue evidence="1">Leaf</tissue>
    </source>
</reference>
<comment type="caution">
    <text evidence="1">The sequence shown here is derived from an EMBL/GenBank/DDBJ whole genome shotgun (WGS) entry which is preliminary data.</text>
</comment>
<proteinExistence type="predicted"/>
<dbReference type="EMBL" id="LXQA010388403">
    <property type="protein sequence ID" value="MCI48576.1"/>
    <property type="molecule type" value="Genomic_DNA"/>
</dbReference>
<accession>A0A392SL40</accession>
<dbReference type="AlphaFoldDB" id="A0A392SL40"/>
<dbReference type="Proteomes" id="UP000265520">
    <property type="component" value="Unassembled WGS sequence"/>
</dbReference>
<evidence type="ECO:0000313" key="1">
    <source>
        <dbReference type="EMBL" id="MCI48576.1"/>
    </source>
</evidence>
<name>A0A392SL40_9FABA</name>
<evidence type="ECO:0000313" key="2">
    <source>
        <dbReference type="Proteomes" id="UP000265520"/>
    </source>
</evidence>
<organism evidence="1 2">
    <name type="scientific">Trifolium medium</name>
    <dbReference type="NCBI Taxonomy" id="97028"/>
    <lineage>
        <taxon>Eukaryota</taxon>
        <taxon>Viridiplantae</taxon>
        <taxon>Streptophyta</taxon>
        <taxon>Embryophyta</taxon>
        <taxon>Tracheophyta</taxon>
        <taxon>Spermatophyta</taxon>
        <taxon>Magnoliopsida</taxon>
        <taxon>eudicotyledons</taxon>
        <taxon>Gunneridae</taxon>
        <taxon>Pentapetalae</taxon>
        <taxon>rosids</taxon>
        <taxon>fabids</taxon>
        <taxon>Fabales</taxon>
        <taxon>Fabaceae</taxon>
        <taxon>Papilionoideae</taxon>
        <taxon>50 kb inversion clade</taxon>
        <taxon>NPAAA clade</taxon>
        <taxon>Hologalegina</taxon>
        <taxon>IRL clade</taxon>
        <taxon>Trifolieae</taxon>
        <taxon>Trifolium</taxon>
    </lineage>
</organism>
<keyword evidence="2" id="KW-1185">Reference proteome</keyword>
<protein>
    <submittedName>
        <fullName evidence="1">Uncharacterized protein</fullName>
    </submittedName>
</protein>
<sequence length="53" mass="5728">EDGASQEMGRAMTNPKAYGPYVRNNSSSFIVPGRVLLLGAVTDLCCPISDRRL</sequence>
<feature type="non-terminal residue" evidence="1">
    <location>
        <position position="1"/>
    </location>
</feature>